<evidence type="ECO:0000256" key="6">
    <source>
        <dbReference type="ARBA" id="ARBA00022691"/>
    </source>
</evidence>
<comment type="subcellular location">
    <subcellularLocation>
        <location evidence="1">Nucleus</location>
    </subcellularLocation>
</comment>
<dbReference type="CDD" id="cd20072">
    <property type="entry name" value="SET_SET1"/>
    <property type="match status" value="1"/>
</dbReference>
<feature type="compositionally biased region" description="Basic and acidic residues" evidence="13">
    <location>
        <begin position="221"/>
        <end position="231"/>
    </location>
</feature>
<dbReference type="PROSITE" id="PS50280">
    <property type="entry name" value="SET"/>
    <property type="match status" value="1"/>
</dbReference>
<feature type="compositionally biased region" description="Basic and acidic residues" evidence="13">
    <location>
        <begin position="732"/>
        <end position="745"/>
    </location>
</feature>
<feature type="compositionally biased region" description="Basic and acidic residues" evidence="13">
    <location>
        <begin position="162"/>
        <end position="186"/>
    </location>
</feature>
<evidence type="ECO:0000256" key="7">
    <source>
        <dbReference type="ARBA" id="ARBA00022853"/>
    </source>
</evidence>
<name>A0A1K0H3L4_9BASI</name>
<feature type="compositionally biased region" description="Basic and acidic residues" evidence="13">
    <location>
        <begin position="753"/>
        <end position="769"/>
    </location>
</feature>
<keyword evidence="6" id="KW-0949">S-adenosyl-L-methionine</keyword>
<feature type="compositionally biased region" description="Basic residues" evidence="13">
    <location>
        <begin position="1064"/>
        <end position="1078"/>
    </location>
</feature>
<dbReference type="Gene3D" id="3.30.70.330">
    <property type="match status" value="1"/>
</dbReference>
<evidence type="ECO:0000256" key="13">
    <source>
        <dbReference type="SAM" id="MobiDB-lite"/>
    </source>
</evidence>
<dbReference type="SUPFAM" id="SSF82199">
    <property type="entry name" value="SET domain"/>
    <property type="match status" value="1"/>
</dbReference>
<evidence type="ECO:0000256" key="9">
    <source>
        <dbReference type="ARBA" id="ARBA00030093"/>
    </source>
</evidence>
<organism evidence="16 18">
    <name type="scientific">Ustilago bromivora</name>
    <dbReference type="NCBI Taxonomy" id="307758"/>
    <lineage>
        <taxon>Eukaryota</taxon>
        <taxon>Fungi</taxon>
        <taxon>Dikarya</taxon>
        <taxon>Basidiomycota</taxon>
        <taxon>Ustilaginomycotina</taxon>
        <taxon>Ustilaginomycetes</taxon>
        <taxon>Ustilaginales</taxon>
        <taxon>Ustilaginaceae</taxon>
        <taxon>Ustilago</taxon>
    </lineage>
</organism>
<feature type="compositionally biased region" description="Low complexity" evidence="13">
    <location>
        <begin position="684"/>
        <end position="698"/>
    </location>
</feature>
<comment type="catalytic activity">
    <reaction evidence="11">
        <text>N(6)-methyl-L-lysyl(4)-[histone H3] + S-adenosyl-L-methionine = N(6),N(6)-dimethyl-L-lysyl(4)-[histone H3] + S-adenosyl-L-homocysteine + H(+)</text>
        <dbReference type="Rhea" id="RHEA:60268"/>
        <dbReference type="Rhea" id="RHEA-COMP:15540"/>
        <dbReference type="Rhea" id="RHEA-COMP:15543"/>
        <dbReference type="ChEBI" id="CHEBI:15378"/>
        <dbReference type="ChEBI" id="CHEBI:57856"/>
        <dbReference type="ChEBI" id="CHEBI:59789"/>
        <dbReference type="ChEBI" id="CHEBI:61929"/>
        <dbReference type="ChEBI" id="CHEBI:61976"/>
    </reaction>
</comment>
<dbReference type="PANTHER" id="PTHR45814:SF2">
    <property type="entry name" value="HISTONE-LYSINE N-METHYLTRANSFERASE SETD1"/>
    <property type="match status" value="1"/>
</dbReference>
<dbReference type="GO" id="GO:0032259">
    <property type="term" value="P:methylation"/>
    <property type="evidence" value="ECO:0007669"/>
    <property type="project" value="UniProtKB-KW"/>
</dbReference>
<evidence type="ECO:0000256" key="2">
    <source>
        <dbReference type="ARBA" id="ARBA00012182"/>
    </source>
</evidence>
<feature type="compositionally biased region" description="Polar residues" evidence="13">
    <location>
        <begin position="400"/>
        <end position="428"/>
    </location>
</feature>
<keyword evidence="4" id="KW-0489">Methyltransferase</keyword>
<dbReference type="SMART" id="SM00317">
    <property type="entry name" value="SET"/>
    <property type="match status" value="1"/>
</dbReference>
<evidence type="ECO:0000256" key="12">
    <source>
        <dbReference type="ARBA" id="ARBA00049129"/>
    </source>
</evidence>
<evidence type="ECO:0000256" key="10">
    <source>
        <dbReference type="ARBA" id="ARBA00047571"/>
    </source>
</evidence>
<keyword evidence="19" id="KW-1185">Reference proteome</keyword>
<evidence type="ECO:0000256" key="4">
    <source>
        <dbReference type="ARBA" id="ARBA00022603"/>
    </source>
</evidence>
<feature type="compositionally biased region" description="Basic and acidic residues" evidence="13">
    <location>
        <begin position="246"/>
        <end position="288"/>
    </location>
</feature>
<comment type="catalytic activity">
    <reaction evidence="12">
        <text>N(6),N(6)-dimethyl-L-lysyl(4)-[histone H3] + S-adenosyl-L-methionine = N(6),N(6),N(6)-trimethyl-L-lysyl(4)-[histone H3] + S-adenosyl-L-homocysteine + H(+)</text>
        <dbReference type="Rhea" id="RHEA:60272"/>
        <dbReference type="Rhea" id="RHEA-COMP:15537"/>
        <dbReference type="Rhea" id="RHEA-COMP:15540"/>
        <dbReference type="ChEBI" id="CHEBI:15378"/>
        <dbReference type="ChEBI" id="CHEBI:57856"/>
        <dbReference type="ChEBI" id="CHEBI:59789"/>
        <dbReference type="ChEBI" id="CHEBI:61961"/>
        <dbReference type="ChEBI" id="CHEBI:61976"/>
    </reaction>
</comment>
<keyword evidence="7" id="KW-0156">Chromatin regulator</keyword>
<feature type="region of interest" description="Disordered" evidence="13">
    <location>
        <begin position="1249"/>
        <end position="1271"/>
    </location>
</feature>
<feature type="compositionally biased region" description="Basic and acidic residues" evidence="13">
    <location>
        <begin position="1283"/>
        <end position="1295"/>
    </location>
</feature>
<dbReference type="PANTHER" id="PTHR45814">
    <property type="entry name" value="HISTONE-LYSINE N-METHYLTRANSFERASE SETD1"/>
    <property type="match status" value="1"/>
</dbReference>
<dbReference type="PROSITE" id="PS50868">
    <property type="entry name" value="POST_SET"/>
    <property type="match status" value="1"/>
</dbReference>
<feature type="compositionally biased region" description="Basic and acidic residues" evidence="13">
    <location>
        <begin position="18"/>
        <end position="36"/>
    </location>
</feature>
<feature type="region of interest" description="Disordered" evidence="13">
    <location>
        <begin position="630"/>
        <end position="778"/>
    </location>
</feature>
<dbReference type="InterPro" id="IPR003616">
    <property type="entry name" value="Post-SET_dom"/>
</dbReference>
<feature type="compositionally biased region" description="Polar residues" evidence="13">
    <location>
        <begin position="1299"/>
        <end position="1310"/>
    </location>
</feature>
<dbReference type="GO" id="GO:0140999">
    <property type="term" value="F:histone H3K4 trimethyltransferase activity"/>
    <property type="evidence" value="ECO:0007669"/>
    <property type="project" value="UniProtKB-EC"/>
</dbReference>
<evidence type="ECO:0000259" key="15">
    <source>
        <dbReference type="PROSITE" id="PS50868"/>
    </source>
</evidence>
<keyword evidence="8" id="KW-0539">Nucleus</keyword>
<dbReference type="SMART" id="SM01291">
    <property type="entry name" value="N-SET"/>
    <property type="match status" value="1"/>
</dbReference>
<feature type="compositionally biased region" description="Basic residues" evidence="13">
    <location>
        <begin position="75"/>
        <end position="84"/>
    </location>
</feature>
<feature type="compositionally biased region" description="Basic and acidic residues" evidence="13">
    <location>
        <begin position="370"/>
        <end position="386"/>
    </location>
</feature>
<keyword evidence="5" id="KW-0808">Transferase</keyword>
<feature type="compositionally biased region" description="Basic and acidic residues" evidence="13">
    <location>
        <begin position="1008"/>
        <end position="1045"/>
    </location>
</feature>
<dbReference type="GO" id="GO:0048188">
    <property type="term" value="C:Set1C/COMPASS complex"/>
    <property type="evidence" value="ECO:0007669"/>
    <property type="project" value="TreeGrafter"/>
</dbReference>
<dbReference type="EMBL" id="LT558122">
    <property type="protein sequence ID" value="SAM82013.1"/>
    <property type="molecule type" value="Genomic_DNA"/>
</dbReference>
<sequence length="1488" mass="165812">MSSYAPESSYGAASSSRYLEHASPHSRSSRSDPRRQDLHRRTRSPYEGHRHAKLDRERHRPPERRYDDDEDDGRHHSHHSSRNHRYPEHRDHSRHLGSAAYSSSSRDRREEAYSRRDSGAFEHHGTSTYRSPEPSTSSRRHRSPDSSHGWDADSHGGCSSGWDKRYGSSRRYEEERDVRRSWDHDSPHRRHGEWRNERSPDRPTSAYKVRELDRSRHRSEHGRDQNPDGRRESRRRASSRSRSRSRSRERLPATHRSSESSRLVREGRSEHVNGAKDDHKLLKRKDASDAPTQQLHGEPRRAIIDTRNGWDGEEEGELKQPTTTSVRSHDAKHDSTKTRSDITDDSRYRHAKDSVAESHRPSRLNGHAADPSRSDRPHERSKDRLRSRSPSTRASATSSQLASSDASTKMAASSTIPTASDQPSTASKLTKRSFDHVLLPHELPVELRGKNSLVITPYKKEVKSILKSAAEKDVVDAKTKDPRSSVKKTQHYRDELHRAKFVWDADSVGQKPPPAPRNLVLTNLSALMQPGHVLMQIRPFGRIEDSKLEMHPRIGQSLGIFRVTFAHDFDEQGKVLGNMPSGQTPQHGAKAAKAAQASLNGRQMGQTRVSTFLDREGEVLAEKVKEKIAADEAKSRPPVPPATPIAVSASPAPATPGATKPHMPPPNIPRGPRSSLVPAPSPPFSAHSPSARTSTSTSTDRHDQTSSSSASRYSRYGAEPDETRKSNSASAYDHRRDSNDYDSSRSRPYSSRPSDRSARPSSPSRDEPAKKRRPKIPTAEIIETLRKSQLPYAFIPKPKACDIAAEVVEANMNGPKLRWLREGDTGWYAAYETAQDARTCRFLNETISVANYTLQVEIRSPPSKTPHPSEQQKPVSSGVAPHGVVRTAGPAGVPLRKALDVDLRPLTLEEKSKLEWAPVDLKEAVFRMLQKELVDVFVRDVKNRVVAPHLTAYLKPDNEGGQILAKAVVKKPPVLSKAVDHVPKVSRAEGDARLPSFRKTASVKPKKKFSDADDVSSKTKRDRAAAKRDRDATGRSKSQRVRDMASTDDESEDDGRDLAASKRHDSRSKSKSATKRRGAAAWLLSSSDEDAETEDGATMVDDTSRSVSASVEPASVEQQDEDLGAKSNKKTKAKLEAATKKKGTAAAKKSAKTAPMLAELEPDAVMDAELDDGEETARPETEIPSKAIKAAKTKPAKVPIKAKPLPEDPFDAGLVEDVEDLYYLRMALGRLHNGEPITEDVWPDEAELEAEAEEAAIAAGAPPKHQTGSARTEGMYRIPPEHKAAHLPDRNKATEEVDSSSNAHVLQSARNNRADSRRLVLGIEQHKRETATDTDIFKFNQLRTRKKQLKFAKSPIHDWGLYAMEYIPAGDMVIEYVGEMVRQQVADNREKQYERQGNFSTYLFRVDDDLVVDATHKGNIARLMNHCCTPNCNAKILTVNGEKRIVLFAKSPIKAGGELTYDYKFQSSGDDEDAIPCLCGSDGCRRYL</sequence>
<evidence type="ECO:0000259" key="14">
    <source>
        <dbReference type="PROSITE" id="PS50280"/>
    </source>
</evidence>
<evidence type="ECO:0000313" key="17">
    <source>
        <dbReference type="EMBL" id="SYW75331.1"/>
    </source>
</evidence>
<dbReference type="Proteomes" id="UP000658997">
    <property type="component" value="Unassembled WGS sequence"/>
</dbReference>
<evidence type="ECO:0000256" key="5">
    <source>
        <dbReference type="ARBA" id="ARBA00022679"/>
    </source>
</evidence>
<dbReference type="OrthoDB" id="308383at2759"/>
<evidence type="ECO:0000313" key="19">
    <source>
        <dbReference type="Proteomes" id="UP000658997"/>
    </source>
</evidence>
<reference evidence="18" key="2">
    <citation type="submission" date="2016-04" db="EMBL/GenBank/DDBJ databases">
        <authorList>
            <person name="Guldener U."/>
            <person name="Guldener U."/>
        </authorList>
    </citation>
    <scope>NUCLEOTIDE SEQUENCE [LARGE SCALE GENOMIC DNA]</scope>
    <source>
        <strain evidence="18">UB2112</strain>
    </source>
</reference>
<feature type="compositionally biased region" description="Polar residues" evidence="13">
    <location>
        <begin position="1"/>
        <end position="17"/>
    </location>
</feature>
<feature type="domain" description="SET" evidence="14">
    <location>
        <begin position="1347"/>
        <end position="1464"/>
    </location>
</feature>
<feature type="compositionally biased region" description="Low complexity" evidence="13">
    <location>
        <begin position="1144"/>
        <end position="1154"/>
    </location>
</feature>
<protein>
    <recommendedName>
        <fullName evidence="3">Histone-lysine N-methyltransferase, H3 lysine-4 specific</fullName>
        <ecNumber evidence="2">2.1.1.354</ecNumber>
    </recommendedName>
    <alternativeName>
        <fullName evidence="9">SET domain-containing protein 1</fullName>
    </alternativeName>
</protein>
<gene>
    <name evidence="17" type="ORF">UBRO2_00566</name>
    <name evidence="16" type="ORF">UBRO_04276</name>
</gene>
<feature type="compositionally biased region" description="Basic and acidic residues" evidence="13">
    <location>
        <begin position="105"/>
        <end position="125"/>
    </location>
</feature>
<feature type="compositionally biased region" description="Low complexity" evidence="13">
    <location>
        <begin position="388"/>
        <end position="399"/>
    </location>
</feature>
<dbReference type="InterPro" id="IPR024657">
    <property type="entry name" value="COMPASS_Set1_N-SET"/>
</dbReference>
<feature type="compositionally biased region" description="Basic and acidic residues" evidence="13">
    <location>
        <begin position="297"/>
        <end position="310"/>
    </location>
</feature>
<evidence type="ECO:0000256" key="8">
    <source>
        <dbReference type="ARBA" id="ARBA00023242"/>
    </source>
</evidence>
<feature type="region of interest" description="Disordered" evidence="13">
    <location>
        <begin position="1283"/>
        <end position="1310"/>
    </location>
</feature>
<feature type="compositionally biased region" description="Polar residues" evidence="13">
    <location>
        <begin position="866"/>
        <end position="875"/>
    </location>
</feature>
<feature type="compositionally biased region" description="Low complexity" evidence="13">
    <location>
        <begin position="126"/>
        <end position="137"/>
    </location>
</feature>
<feature type="compositionally biased region" description="Basic and acidic residues" evidence="13">
    <location>
        <begin position="143"/>
        <end position="154"/>
    </location>
</feature>
<proteinExistence type="predicted"/>
<dbReference type="Proteomes" id="UP000179920">
    <property type="component" value="Chromosome VI"/>
</dbReference>
<dbReference type="Pfam" id="PF00856">
    <property type="entry name" value="SET"/>
    <property type="match status" value="1"/>
</dbReference>
<dbReference type="InterPro" id="IPR012677">
    <property type="entry name" value="Nucleotide-bd_a/b_plait_sf"/>
</dbReference>
<feature type="region of interest" description="Disordered" evidence="13">
    <location>
        <begin position="859"/>
        <end position="881"/>
    </location>
</feature>
<feature type="compositionally biased region" description="Low complexity" evidence="13">
    <location>
        <begin position="644"/>
        <end position="656"/>
    </location>
</feature>
<feature type="compositionally biased region" description="Acidic residues" evidence="13">
    <location>
        <begin position="1046"/>
        <end position="1055"/>
    </location>
</feature>
<evidence type="ECO:0000256" key="3">
    <source>
        <dbReference type="ARBA" id="ARBA00015839"/>
    </source>
</evidence>
<feature type="compositionally biased region" description="Basic residues" evidence="13">
    <location>
        <begin position="232"/>
        <end position="245"/>
    </location>
</feature>
<feature type="region of interest" description="Disordered" evidence="13">
    <location>
        <begin position="1"/>
        <end position="428"/>
    </location>
</feature>
<feature type="region of interest" description="Disordered" evidence="13">
    <location>
        <begin position="986"/>
        <end position="1209"/>
    </location>
</feature>
<reference evidence="16" key="1">
    <citation type="submission" date="2016-04" db="EMBL/GenBank/DDBJ databases">
        <authorList>
            <person name="Evans L.H."/>
            <person name="Alamgir A."/>
            <person name="Owens N."/>
            <person name="Weber N.D."/>
            <person name="Virtaneva K."/>
            <person name="Barbian K."/>
            <person name="Babar A."/>
            <person name="Rosenke K."/>
        </authorList>
    </citation>
    <scope>NUCLEOTIDE SEQUENCE</scope>
    <source>
        <strain evidence="16">UB2112</strain>
    </source>
</reference>
<reference evidence="17" key="3">
    <citation type="submission" date="2018-08" db="EMBL/GenBank/DDBJ databases">
        <authorList>
            <person name="Guldener U."/>
        </authorList>
    </citation>
    <scope>NUCLEOTIDE SEQUENCE</scope>
    <source>
        <strain evidence="17">UB2</strain>
    </source>
</reference>
<evidence type="ECO:0000256" key="1">
    <source>
        <dbReference type="ARBA" id="ARBA00004123"/>
    </source>
</evidence>
<dbReference type="Gene3D" id="2.170.270.10">
    <property type="entry name" value="SET domain"/>
    <property type="match status" value="1"/>
</dbReference>
<evidence type="ECO:0000256" key="11">
    <source>
        <dbReference type="ARBA" id="ARBA00047583"/>
    </source>
</evidence>
<feature type="compositionally biased region" description="Basic and acidic residues" evidence="13">
    <location>
        <begin position="327"/>
        <end position="360"/>
    </location>
</feature>
<dbReference type="Pfam" id="PF11764">
    <property type="entry name" value="N-SET"/>
    <property type="match status" value="1"/>
</dbReference>
<dbReference type="EMBL" id="ULHB01000006">
    <property type="protein sequence ID" value="SYW75331.1"/>
    <property type="molecule type" value="Genomic_DNA"/>
</dbReference>
<comment type="catalytic activity">
    <reaction evidence="10">
        <text>L-lysyl(4)-[histone H3] + 3 S-adenosyl-L-methionine = N(6),N(6),N(6)-trimethyl-L-lysyl(4)-[histone H3] + 3 S-adenosyl-L-homocysteine + 3 H(+)</text>
        <dbReference type="Rhea" id="RHEA:60260"/>
        <dbReference type="Rhea" id="RHEA-COMP:15537"/>
        <dbReference type="Rhea" id="RHEA-COMP:15547"/>
        <dbReference type="ChEBI" id="CHEBI:15378"/>
        <dbReference type="ChEBI" id="CHEBI:29969"/>
        <dbReference type="ChEBI" id="CHEBI:57856"/>
        <dbReference type="ChEBI" id="CHEBI:59789"/>
        <dbReference type="ChEBI" id="CHEBI:61961"/>
        <dbReference type="EC" id="2.1.1.354"/>
    </reaction>
</comment>
<dbReference type="EC" id="2.1.1.354" evidence="2"/>
<evidence type="ECO:0000313" key="16">
    <source>
        <dbReference type="EMBL" id="SAM82013.1"/>
    </source>
</evidence>
<dbReference type="InterPro" id="IPR044570">
    <property type="entry name" value="Set1-like"/>
</dbReference>
<dbReference type="InterPro" id="IPR001214">
    <property type="entry name" value="SET_dom"/>
</dbReference>
<feature type="compositionally biased region" description="Low complexity" evidence="13">
    <location>
        <begin position="705"/>
        <end position="716"/>
    </location>
</feature>
<feature type="compositionally biased region" description="Basic and acidic residues" evidence="13">
    <location>
        <begin position="44"/>
        <end position="67"/>
    </location>
</feature>
<feature type="compositionally biased region" description="Low complexity" evidence="13">
    <location>
        <begin position="1105"/>
        <end position="1117"/>
    </location>
</feature>
<accession>A0A1K0H3L4</accession>
<feature type="domain" description="Post-SET" evidence="15">
    <location>
        <begin position="1473"/>
        <end position="1488"/>
    </location>
</feature>
<dbReference type="InterPro" id="IPR046341">
    <property type="entry name" value="SET_dom_sf"/>
</dbReference>
<evidence type="ECO:0000313" key="18">
    <source>
        <dbReference type="Proteomes" id="UP000179920"/>
    </source>
</evidence>
<feature type="compositionally biased region" description="Acidic residues" evidence="13">
    <location>
        <begin position="1160"/>
        <end position="1174"/>
    </location>
</feature>